<sequence length="389" mass="43577">MRVAIVHDWLYIVGGAERVLEQLLRIYPDADVFALFDFLSEEDRERLGYTQARTSFIQRMPFARTRHRNYLPLMPLAIEQFDLSAYDLVISSSYAVAKGVLTGPDQLHVSYIHSPMRYAWDMQHTYLRESGCDAGMKSLLARLILHRMRVWDFRTAAGPNAIVANSAFVARRIHKVYGRTAEVIHPPINLPSQRYDGPRGNHFLVASRLVPYKNVEAVIRAFALLPDLELVVAGTGPDAARLREIAGPNVSFSGFVSDGELRRLMATARAFIFAAEEDFGIIVVEATSEGTPVLALGRGGARETVQVRGPQRTGMFFDTPEPQAIADCVGRFLQQESLFTREACWAQAEMFSAELFRSRFASFVGQQMALHQAACETRPRILPRLEAVG</sequence>
<evidence type="ECO:0000313" key="3">
    <source>
        <dbReference type="EMBL" id="AIQ87944.1"/>
    </source>
</evidence>
<organism evidence="3 4">
    <name type="scientific">Methylobacterium oryzae CBMB20</name>
    <dbReference type="NCBI Taxonomy" id="693986"/>
    <lineage>
        <taxon>Bacteria</taxon>
        <taxon>Pseudomonadati</taxon>
        <taxon>Pseudomonadota</taxon>
        <taxon>Alphaproteobacteria</taxon>
        <taxon>Hyphomicrobiales</taxon>
        <taxon>Methylobacteriaceae</taxon>
        <taxon>Methylobacterium</taxon>
    </lineage>
</organism>
<proteinExistence type="predicted"/>
<dbReference type="eggNOG" id="COG0438">
    <property type="taxonomic scope" value="Bacteria"/>
</dbReference>
<keyword evidence="3" id="KW-0808">Transferase</keyword>
<gene>
    <name evidence="3" type="ORF">MOC_0189</name>
</gene>
<feature type="domain" description="Glycosyl transferase family 1" evidence="1">
    <location>
        <begin position="201"/>
        <end position="337"/>
    </location>
</feature>
<dbReference type="InterPro" id="IPR001296">
    <property type="entry name" value="Glyco_trans_1"/>
</dbReference>
<dbReference type="SUPFAM" id="SSF53756">
    <property type="entry name" value="UDP-Glycosyltransferase/glycogen phosphorylase"/>
    <property type="match status" value="1"/>
</dbReference>
<feature type="domain" description="Glycosyltransferase subfamily 4-like N-terminal" evidence="2">
    <location>
        <begin position="13"/>
        <end position="190"/>
    </location>
</feature>
<evidence type="ECO:0000259" key="1">
    <source>
        <dbReference type="Pfam" id="PF00534"/>
    </source>
</evidence>
<accession>A0A089Q025</accession>
<dbReference type="Pfam" id="PF13439">
    <property type="entry name" value="Glyco_transf_4"/>
    <property type="match status" value="1"/>
</dbReference>
<dbReference type="PANTHER" id="PTHR45947:SF3">
    <property type="entry name" value="SULFOQUINOVOSYL TRANSFERASE SQD2"/>
    <property type="match status" value="1"/>
</dbReference>
<dbReference type="InterPro" id="IPR028098">
    <property type="entry name" value="Glyco_trans_4-like_N"/>
</dbReference>
<dbReference type="GO" id="GO:0016757">
    <property type="term" value="F:glycosyltransferase activity"/>
    <property type="evidence" value="ECO:0007669"/>
    <property type="project" value="InterPro"/>
</dbReference>
<name>A0A089Q025_9HYPH</name>
<dbReference type="GeneID" id="96605190"/>
<evidence type="ECO:0000313" key="4">
    <source>
        <dbReference type="Proteomes" id="UP000029492"/>
    </source>
</evidence>
<dbReference type="AlphaFoldDB" id="A0A089Q025"/>
<dbReference type="STRING" id="693986.MOC_0189"/>
<dbReference type="HOGENOM" id="CLU_041001_0_0_5"/>
<dbReference type="PANTHER" id="PTHR45947">
    <property type="entry name" value="SULFOQUINOVOSYL TRANSFERASE SQD2"/>
    <property type="match status" value="1"/>
</dbReference>
<dbReference type="Pfam" id="PF00534">
    <property type="entry name" value="Glycos_transf_1"/>
    <property type="match status" value="1"/>
</dbReference>
<dbReference type="Gene3D" id="3.40.50.2000">
    <property type="entry name" value="Glycogen Phosphorylase B"/>
    <property type="match status" value="2"/>
</dbReference>
<keyword evidence="4" id="KW-1185">Reference proteome</keyword>
<dbReference type="Proteomes" id="UP000029492">
    <property type="component" value="Chromosome"/>
</dbReference>
<evidence type="ECO:0000259" key="2">
    <source>
        <dbReference type="Pfam" id="PF13439"/>
    </source>
</evidence>
<protein>
    <submittedName>
        <fullName evidence="3">Glycosyl transferase family protein</fullName>
    </submittedName>
</protein>
<dbReference type="RefSeq" id="WP_043755085.1">
    <property type="nucleotide sequence ID" value="NZ_CP003811.1"/>
</dbReference>
<dbReference type="InterPro" id="IPR050194">
    <property type="entry name" value="Glycosyltransferase_grp1"/>
</dbReference>
<reference evidence="3 4" key="1">
    <citation type="journal article" date="2014" name="PLoS ONE">
        <title>Genome Information of Methylobacterium oryzae, a Plant-Probiotic Methylotroph in the Phyllosphere.</title>
        <authorList>
            <person name="Kwak M.J."/>
            <person name="Jeong H."/>
            <person name="Madhaiyan M."/>
            <person name="Lee Y."/>
            <person name="Sa T.M."/>
            <person name="Oh T.K."/>
            <person name="Kim J.F."/>
        </authorList>
    </citation>
    <scope>NUCLEOTIDE SEQUENCE [LARGE SCALE GENOMIC DNA]</scope>
    <source>
        <strain evidence="3 4">CBMB20</strain>
    </source>
</reference>
<dbReference type="EMBL" id="CP003811">
    <property type="protein sequence ID" value="AIQ87944.1"/>
    <property type="molecule type" value="Genomic_DNA"/>
</dbReference>
<dbReference type="KEGG" id="mor:MOC_0189"/>